<comment type="caution">
    <text evidence="4">The sequence shown here is derived from an EMBL/GenBank/DDBJ whole genome shotgun (WGS) entry which is preliminary data.</text>
</comment>
<organism evidence="4 5">
    <name type="scientific">Phycicoccus elongatus Lp2</name>
    <dbReference type="NCBI Taxonomy" id="1193181"/>
    <lineage>
        <taxon>Bacteria</taxon>
        <taxon>Bacillati</taxon>
        <taxon>Actinomycetota</taxon>
        <taxon>Actinomycetes</taxon>
        <taxon>Micrococcales</taxon>
        <taxon>Intrasporangiaceae</taxon>
        <taxon>Phycicoccus</taxon>
    </lineage>
</organism>
<dbReference type="GO" id="GO:0080120">
    <property type="term" value="P:CAAX-box protein maturation"/>
    <property type="evidence" value="ECO:0007669"/>
    <property type="project" value="UniProtKB-ARBA"/>
</dbReference>
<dbReference type="UniPathway" id="UPA00159">
    <property type="reaction ID" value="UER00277"/>
</dbReference>
<dbReference type="InterPro" id="IPR029062">
    <property type="entry name" value="Class_I_gatase-like"/>
</dbReference>
<feature type="transmembrane region" description="Helical" evidence="1">
    <location>
        <begin position="377"/>
        <end position="395"/>
    </location>
</feature>
<keyword evidence="1" id="KW-0812">Transmembrane</keyword>
<reference evidence="4 5" key="1">
    <citation type="journal article" date="2013" name="ISME J.">
        <title>A metabolic model for members of the genus Tetrasphaera involved in enhanced biological phosphorus removal.</title>
        <authorList>
            <person name="Kristiansen R."/>
            <person name="Nguyen H.T.T."/>
            <person name="Saunders A.M."/>
            <person name="Nielsen J.L."/>
            <person name="Wimmer R."/>
            <person name="Le V.Q."/>
            <person name="McIlroy S.J."/>
            <person name="Petrovski S."/>
            <person name="Seviour R.J."/>
            <person name="Calteau A."/>
            <person name="Nielsen K.L."/>
            <person name="Nielsen P.H."/>
        </authorList>
    </citation>
    <scope>NUCLEOTIDE SEQUENCE [LARGE SCALE GENOMIC DNA]</scope>
    <source>
        <strain evidence="4 5">Lp2</strain>
    </source>
</reference>
<dbReference type="RefSeq" id="WP_010849336.1">
    <property type="nucleotide sequence ID" value="NZ_HF570956.1"/>
</dbReference>
<dbReference type="eggNOG" id="COG0504">
    <property type="taxonomic scope" value="Bacteria"/>
</dbReference>
<feature type="transmembrane region" description="Helical" evidence="1">
    <location>
        <begin position="344"/>
        <end position="365"/>
    </location>
</feature>
<sequence>MTIRIAIVGDLNPSYPSHRELEAARGLLGPDVETTWVPTDSPAMADLAAYDGLWIAPGSPYADDDAVLRAIRYARESGMPLLGTCGGLQYAVVEFVRDVLGSAGTHAEVDGVQESNAVAPLACSLVGQQRTVTPVPGTRFAALLGGAPFEGMHYSSYGPTAATVADLQAHGWVVEATAPDAPAEVLSYEPHPFFVLTLFQPQIGAIEWGRVHPILHAFVDLARRVAPARAAALARQHLAAEEARPRPYVHQMRGPRHRGWRPLVALVLLLVLTMVFMGVVTVPFGLAGVLPDDFETLDLSVPTQLWMNLTLAALIPAAMLATRVAYGRPWGRLFSVTGRLRWGWLLQCMSLVAPLWVVYLAASWVVFGQEVLPRPEAWIGLLVVTLLTTPLQAAGEEVAFRGLVVQAVGAWIRSPVVALAVSTAVSAATFVAAHGSMDVWIWIDIGSLAVAACWLAWRTGGIEAGIALHVVNNLAVTFAGILLGGLEESYVDTETTGSPVSAAMSVVVMTIATALILWLARRRGIAPAGRTTPSVG</sequence>
<protein>
    <submittedName>
        <fullName evidence="4">Uncharacterized protein</fullName>
    </submittedName>
</protein>
<dbReference type="PROSITE" id="PS51273">
    <property type="entry name" value="GATASE_TYPE_1"/>
    <property type="match status" value="1"/>
</dbReference>
<dbReference type="InterPro" id="IPR003675">
    <property type="entry name" value="Rce1/LyrA-like_dom"/>
</dbReference>
<dbReference type="eggNOG" id="COG1266">
    <property type="taxonomic scope" value="Bacteria"/>
</dbReference>
<dbReference type="Proteomes" id="UP000013167">
    <property type="component" value="Unassembled WGS sequence"/>
</dbReference>
<feature type="domain" description="CAAX prenyl protease 2/Lysostaphin resistance protein A-like" evidence="3">
    <location>
        <begin position="380"/>
        <end position="474"/>
    </location>
</feature>
<keyword evidence="1" id="KW-0472">Membrane</keyword>
<dbReference type="GO" id="GO:0044210">
    <property type="term" value="P:'de novo' CTP biosynthetic process"/>
    <property type="evidence" value="ECO:0007669"/>
    <property type="project" value="UniProtKB-UniPathway"/>
</dbReference>
<dbReference type="Gene3D" id="3.40.50.880">
    <property type="match status" value="1"/>
</dbReference>
<keyword evidence="1" id="KW-1133">Transmembrane helix</keyword>
<evidence type="ECO:0000313" key="4">
    <source>
        <dbReference type="EMBL" id="CCH69081.1"/>
    </source>
</evidence>
<dbReference type="GO" id="GO:0004175">
    <property type="term" value="F:endopeptidase activity"/>
    <property type="evidence" value="ECO:0007669"/>
    <property type="project" value="UniProtKB-ARBA"/>
</dbReference>
<dbReference type="AlphaFoldDB" id="N0E027"/>
<feature type="transmembrane region" description="Helical" evidence="1">
    <location>
        <begin position="464"/>
        <end position="486"/>
    </location>
</feature>
<dbReference type="EMBL" id="CAIZ01000035">
    <property type="protein sequence ID" value="CCH69081.1"/>
    <property type="molecule type" value="Genomic_DNA"/>
</dbReference>
<feature type="domain" description="Glutamine amidotransferase" evidence="2">
    <location>
        <begin position="31"/>
        <end position="103"/>
    </location>
</feature>
<evidence type="ECO:0000313" key="5">
    <source>
        <dbReference type="Proteomes" id="UP000013167"/>
    </source>
</evidence>
<evidence type="ECO:0000259" key="3">
    <source>
        <dbReference type="Pfam" id="PF02517"/>
    </source>
</evidence>
<dbReference type="SUPFAM" id="SSF52317">
    <property type="entry name" value="Class I glutamine amidotransferase-like"/>
    <property type="match status" value="1"/>
</dbReference>
<feature type="transmembrane region" description="Helical" evidence="1">
    <location>
        <begin position="416"/>
        <end position="433"/>
    </location>
</feature>
<dbReference type="OrthoDB" id="2680086at2"/>
<accession>N0E027</accession>
<evidence type="ECO:0000256" key="1">
    <source>
        <dbReference type="SAM" id="Phobius"/>
    </source>
</evidence>
<feature type="transmembrane region" description="Helical" evidence="1">
    <location>
        <begin position="305"/>
        <end position="324"/>
    </location>
</feature>
<dbReference type="InterPro" id="IPR017926">
    <property type="entry name" value="GATASE"/>
</dbReference>
<feature type="transmembrane region" description="Helical" evidence="1">
    <location>
        <begin position="263"/>
        <end position="285"/>
    </location>
</feature>
<evidence type="ECO:0000259" key="2">
    <source>
        <dbReference type="Pfam" id="PF00117"/>
    </source>
</evidence>
<keyword evidence="5" id="KW-1185">Reference proteome</keyword>
<proteinExistence type="predicted"/>
<feature type="transmembrane region" description="Helical" evidence="1">
    <location>
        <begin position="498"/>
        <end position="520"/>
    </location>
</feature>
<feature type="transmembrane region" description="Helical" evidence="1">
    <location>
        <begin position="439"/>
        <end position="457"/>
    </location>
</feature>
<dbReference type="HOGENOM" id="CLU_507989_0_0_11"/>
<gene>
    <name evidence="4" type="ORF">BN10_130095</name>
</gene>
<name>N0E027_9MICO</name>
<dbReference type="Pfam" id="PF02517">
    <property type="entry name" value="Rce1-like"/>
    <property type="match status" value="1"/>
</dbReference>
<dbReference type="Pfam" id="PF00117">
    <property type="entry name" value="GATase"/>
    <property type="match status" value="1"/>
</dbReference>